<keyword evidence="3" id="KW-1185">Reference proteome</keyword>
<keyword evidence="1" id="KW-0732">Signal</keyword>
<protein>
    <submittedName>
        <fullName evidence="2">Uncharacterized protein</fullName>
    </submittedName>
</protein>
<evidence type="ECO:0000313" key="3">
    <source>
        <dbReference type="Proteomes" id="UP000756346"/>
    </source>
</evidence>
<reference evidence="2" key="1">
    <citation type="journal article" date="2021" name="Nat. Commun.">
        <title>Genetic determinants of endophytism in the Arabidopsis root mycobiome.</title>
        <authorList>
            <person name="Mesny F."/>
            <person name="Miyauchi S."/>
            <person name="Thiergart T."/>
            <person name="Pickel B."/>
            <person name="Atanasova L."/>
            <person name="Karlsson M."/>
            <person name="Huettel B."/>
            <person name="Barry K.W."/>
            <person name="Haridas S."/>
            <person name="Chen C."/>
            <person name="Bauer D."/>
            <person name="Andreopoulos W."/>
            <person name="Pangilinan J."/>
            <person name="LaButti K."/>
            <person name="Riley R."/>
            <person name="Lipzen A."/>
            <person name="Clum A."/>
            <person name="Drula E."/>
            <person name="Henrissat B."/>
            <person name="Kohler A."/>
            <person name="Grigoriev I.V."/>
            <person name="Martin F.M."/>
            <person name="Hacquard S."/>
        </authorList>
    </citation>
    <scope>NUCLEOTIDE SEQUENCE</scope>
    <source>
        <strain evidence="2">MPI-CAGE-CH-0230</strain>
    </source>
</reference>
<evidence type="ECO:0000256" key="1">
    <source>
        <dbReference type="SAM" id="SignalP"/>
    </source>
</evidence>
<dbReference type="RefSeq" id="XP_046005472.1">
    <property type="nucleotide sequence ID" value="XM_046159776.1"/>
</dbReference>
<feature type="signal peptide" evidence="1">
    <location>
        <begin position="1"/>
        <end position="15"/>
    </location>
</feature>
<organism evidence="2 3">
    <name type="scientific">Microdochium trichocladiopsis</name>
    <dbReference type="NCBI Taxonomy" id="1682393"/>
    <lineage>
        <taxon>Eukaryota</taxon>
        <taxon>Fungi</taxon>
        <taxon>Dikarya</taxon>
        <taxon>Ascomycota</taxon>
        <taxon>Pezizomycotina</taxon>
        <taxon>Sordariomycetes</taxon>
        <taxon>Xylariomycetidae</taxon>
        <taxon>Xylariales</taxon>
        <taxon>Microdochiaceae</taxon>
        <taxon>Microdochium</taxon>
    </lineage>
</organism>
<gene>
    <name evidence="2" type="ORF">B0I36DRAFT_369457</name>
</gene>
<dbReference type="GeneID" id="70189322"/>
<comment type="caution">
    <text evidence="2">The sequence shown here is derived from an EMBL/GenBank/DDBJ whole genome shotgun (WGS) entry which is preliminary data.</text>
</comment>
<dbReference type="AlphaFoldDB" id="A0A9P9BIM5"/>
<dbReference type="Proteomes" id="UP000756346">
    <property type="component" value="Unassembled WGS sequence"/>
</dbReference>
<evidence type="ECO:0000313" key="2">
    <source>
        <dbReference type="EMBL" id="KAH7014505.1"/>
    </source>
</evidence>
<accession>A0A9P9BIM5</accession>
<name>A0A9P9BIM5_9PEZI</name>
<sequence>MKFLQILSIASVALAAPALVQEQETTDLAGRGILIDGVTAAIGTVRTTATANGAILQGTLAEAVANHTQTTQKIVAMVVANLRDTAAAFQASAAKLTQSAQTAAAALQGSTSNTIMQEITQARLAVNQAQDLVNSVKATVTFLTNTYKGNLDAAISAEIQALQTAIAAFTGPFTTLADSLKAAVNPTDIQALIKAGILQGVVDILNTLSIII</sequence>
<feature type="chain" id="PRO_5040241316" evidence="1">
    <location>
        <begin position="16"/>
        <end position="212"/>
    </location>
</feature>
<proteinExistence type="predicted"/>
<dbReference type="EMBL" id="JAGTJQ010000013">
    <property type="protein sequence ID" value="KAH7014505.1"/>
    <property type="molecule type" value="Genomic_DNA"/>
</dbReference>